<dbReference type="CDD" id="cd00082">
    <property type="entry name" value="HisKA"/>
    <property type="match status" value="1"/>
</dbReference>
<feature type="region of interest" description="Disordered" evidence="12">
    <location>
        <begin position="567"/>
        <end position="591"/>
    </location>
</feature>
<evidence type="ECO:0000256" key="3">
    <source>
        <dbReference type="ARBA" id="ARBA00012438"/>
    </source>
</evidence>
<keyword evidence="7 16" id="KW-0418">Kinase</keyword>
<dbReference type="InterPro" id="IPR050428">
    <property type="entry name" value="TCS_sensor_his_kinase"/>
</dbReference>
<sequence>MNPRGLPEWIRAGRQRLARLYRSVVRAFMRSLQMRIVALTVILTTVAILGVGTYVSQQIARGLYESKRDALSQQVVTYAGELQSLSYSEDEDTLTETLNAQVRSMLTRSSIDLRSISLEPLDEGTGMQPMSAVMSGEETISVASLPEVFRTAVADSGSDAQVHQSVTLPGDDRAPGIVMAQTVSVPSGGEFALYVVADLAEDRQTLEFVQRALVVAAIVLVVLVGAVAWVVTRLVVVPVRTGAQVAREIADGNLDQRMPVHGRDEIATLAQSFNDMAATLQDQITRMEQITVLQRQFVSDVSHELRTPLTTINVASDMLYESRDDFDEVTKRSAELLKSQVERFEALLNDLLEISRYDAGAAQLVTKPVDMGEIVTGVLENLTVIAAEMDTEIVLHAPSSPVMAEVDSVRITRIVRNLVVNAIEHGEGNRIDVFVAANAEVAAVSVRDHGVGMDEEQVEHVFDRFWRADPSRRRTLGGSGLGLAISLEDAHLHHGWLQAWGRLGDGACFRLTVPRREGRAITSSPLPLPPADAVIRGTELVAGPSTSDGTVRIQTGSIPLVVEAEALAAEDSDFRPENPDPGTTGGQEERA</sequence>
<dbReference type="InterPro" id="IPR003660">
    <property type="entry name" value="HAMP_dom"/>
</dbReference>
<dbReference type="Proteomes" id="UP001500755">
    <property type="component" value="Unassembled WGS sequence"/>
</dbReference>
<dbReference type="SUPFAM" id="SSF47384">
    <property type="entry name" value="Homodimeric domain of signal transducing histidine kinase"/>
    <property type="match status" value="1"/>
</dbReference>
<evidence type="ECO:0000256" key="9">
    <source>
        <dbReference type="ARBA" id="ARBA00023012"/>
    </source>
</evidence>
<dbReference type="Pfam" id="PF00512">
    <property type="entry name" value="HisKA"/>
    <property type="match status" value="1"/>
</dbReference>
<dbReference type="InterPro" id="IPR004358">
    <property type="entry name" value="Sig_transdc_His_kin-like_C"/>
</dbReference>
<dbReference type="PANTHER" id="PTHR45436:SF5">
    <property type="entry name" value="SENSOR HISTIDINE KINASE TRCS"/>
    <property type="match status" value="1"/>
</dbReference>
<dbReference type="Pfam" id="PF02518">
    <property type="entry name" value="HATPase_c"/>
    <property type="match status" value="1"/>
</dbReference>
<gene>
    <name evidence="16" type="primary">mtrB</name>
    <name evidence="16" type="ORF">GCM10009755_18090</name>
</gene>
<dbReference type="Gene3D" id="1.10.287.130">
    <property type="match status" value="1"/>
</dbReference>
<dbReference type="InterPro" id="IPR036890">
    <property type="entry name" value="HATPase_C_sf"/>
</dbReference>
<organism evidence="16 17">
    <name type="scientific">Brevibacterium samyangense</name>
    <dbReference type="NCBI Taxonomy" id="366888"/>
    <lineage>
        <taxon>Bacteria</taxon>
        <taxon>Bacillati</taxon>
        <taxon>Actinomycetota</taxon>
        <taxon>Actinomycetes</taxon>
        <taxon>Micrococcales</taxon>
        <taxon>Brevibacteriaceae</taxon>
        <taxon>Brevibacterium</taxon>
    </lineage>
</organism>
<keyword evidence="17" id="KW-1185">Reference proteome</keyword>
<evidence type="ECO:0000256" key="4">
    <source>
        <dbReference type="ARBA" id="ARBA00022553"/>
    </source>
</evidence>
<dbReference type="PRINTS" id="PR00344">
    <property type="entry name" value="BCTRLSENSOR"/>
</dbReference>
<evidence type="ECO:0000256" key="5">
    <source>
        <dbReference type="ARBA" id="ARBA00022679"/>
    </source>
</evidence>
<feature type="domain" description="Histidine kinase" evidence="14">
    <location>
        <begin position="300"/>
        <end position="517"/>
    </location>
</feature>
<dbReference type="SMART" id="SM00387">
    <property type="entry name" value="HATPase_c"/>
    <property type="match status" value="1"/>
</dbReference>
<evidence type="ECO:0000313" key="17">
    <source>
        <dbReference type="Proteomes" id="UP001500755"/>
    </source>
</evidence>
<dbReference type="CDD" id="cd06225">
    <property type="entry name" value="HAMP"/>
    <property type="match status" value="1"/>
</dbReference>
<dbReference type="InterPro" id="IPR005467">
    <property type="entry name" value="His_kinase_dom"/>
</dbReference>
<evidence type="ECO:0000256" key="6">
    <source>
        <dbReference type="ARBA" id="ARBA00022692"/>
    </source>
</evidence>
<evidence type="ECO:0000256" key="13">
    <source>
        <dbReference type="SAM" id="Phobius"/>
    </source>
</evidence>
<keyword evidence="9" id="KW-0902">Two-component regulatory system</keyword>
<dbReference type="EC" id="2.7.13.3" evidence="3"/>
<evidence type="ECO:0000256" key="7">
    <source>
        <dbReference type="ARBA" id="ARBA00022777"/>
    </source>
</evidence>
<evidence type="ECO:0000259" key="14">
    <source>
        <dbReference type="PROSITE" id="PS50109"/>
    </source>
</evidence>
<dbReference type="InterPro" id="IPR047669">
    <property type="entry name" value="MtrAB_MtrB"/>
</dbReference>
<dbReference type="Gene3D" id="6.10.340.10">
    <property type="match status" value="1"/>
</dbReference>
<feature type="transmembrane region" description="Helical" evidence="13">
    <location>
        <begin position="36"/>
        <end position="55"/>
    </location>
</feature>
<feature type="transmembrane region" description="Helical" evidence="13">
    <location>
        <begin position="212"/>
        <end position="231"/>
    </location>
</feature>
<proteinExistence type="predicted"/>
<evidence type="ECO:0000256" key="2">
    <source>
        <dbReference type="ARBA" id="ARBA00004236"/>
    </source>
</evidence>
<dbReference type="InterPro" id="IPR003661">
    <property type="entry name" value="HisK_dim/P_dom"/>
</dbReference>
<name>A0ABN2THJ0_9MICO</name>
<dbReference type="Gene3D" id="3.30.565.10">
    <property type="entry name" value="Histidine kinase-like ATPase, C-terminal domain"/>
    <property type="match status" value="1"/>
</dbReference>
<dbReference type="SUPFAM" id="SSF55874">
    <property type="entry name" value="ATPase domain of HSP90 chaperone/DNA topoisomerase II/histidine kinase"/>
    <property type="match status" value="1"/>
</dbReference>
<comment type="subcellular location">
    <subcellularLocation>
        <location evidence="2">Cell membrane</location>
    </subcellularLocation>
</comment>
<dbReference type="InterPro" id="IPR036097">
    <property type="entry name" value="HisK_dim/P_sf"/>
</dbReference>
<keyword evidence="10 13" id="KW-0472">Membrane</keyword>
<keyword evidence="6 13" id="KW-0812">Transmembrane</keyword>
<evidence type="ECO:0000256" key="12">
    <source>
        <dbReference type="SAM" id="MobiDB-lite"/>
    </source>
</evidence>
<evidence type="ECO:0000256" key="11">
    <source>
        <dbReference type="ARBA" id="ARBA00035305"/>
    </source>
</evidence>
<keyword evidence="5" id="KW-0808">Transferase</keyword>
<evidence type="ECO:0000256" key="1">
    <source>
        <dbReference type="ARBA" id="ARBA00000085"/>
    </source>
</evidence>
<dbReference type="NCBIfam" id="NF040691">
    <property type="entry name" value="MtrAB_MtrB"/>
    <property type="match status" value="1"/>
</dbReference>
<evidence type="ECO:0000256" key="8">
    <source>
        <dbReference type="ARBA" id="ARBA00022989"/>
    </source>
</evidence>
<keyword evidence="4" id="KW-0597">Phosphoprotein</keyword>
<dbReference type="SUPFAM" id="SSF158472">
    <property type="entry name" value="HAMP domain-like"/>
    <property type="match status" value="1"/>
</dbReference>
<evidence type="ECO:0000259" key="15">
    <source>
        <dbReference type="PROSITE" id="PS50885"/>
    </source>
</evidence>
<reference evidence="16 17" key="1">
    <citation type="journal article" date="2019" name="Int. J. Syst. Evol. Microbiol.">
        <title>The Global Catalogue of Microorganisms (GCM) 10K type strain sequencing project: providing services to taxonomists for standard genome sequencing and annotation.</title>
        <authorList>
            <consortium name="The Broad Institute Genomics Platform"/>
            <consortium name="The Broad Institute Genome Sequencing Center for Infectious Disease"/>
            <person name="Wu L."/>
            <person name="Ma J."/>
        </authorList>
    </citation>
    <scope>NUCLEOTIDE SEQUENCE [LARGE SCALE GENOMIC DNA]</scope>
    <source>
        <strain evidence="16 17">JCM 14546</strain>
    </source>
</reference>
<dbReference type="GO" id="GO:0016301">
    <property type="term" value="F:kinase activity"/>
    <property type="evidence" value="ECO:0007669"/>
    <property type="project" value="UniProtKB-KW"/>
</dbReference>
<dbReference type="Pfam" id="PF00672">
    <property type="entry name" value="HAMP"/>
    <property type="match status" value="1"/>
</dbReference>
<keyword evidence="8 13" id="KW-1133">Transmembrane helix</keyword>
<dbReference type="EMBL" id="BAAANO010000016">
    <property type="protein sequence ID" value="GAA2008058.1"/>
    <property type="molecule type" value="Genomic_DNA"/>
</dbReference>
<dbReference type="RefSeq" id="WP_344308961.1">
    <property type="nucleotide sequence ID" value="NZ_BAAANO010000016.1"/>
</dbReference>
<protein>
    <recommendedName>
        <fullName evidence="11">Sensor histidine kinase MtrB</fullName>
        <ecNumber evidence="3">2.7.13.3</ecNumber>
    </recommendedName>
</protein>
<dbReference type="PROSITE" id="PS50109">
    <property type="entry name" value="HIS_KIN"/>
    <property type="match status" value="1"/>
</dbReference>
<evidence type="ECO:0000313" key="16">
    <source>
        <dbReference type="EMBL" id="GAA2008058.1"/>
    </source>
</evidence>
<feature type="domain" description="HAMP" evidence="15">
    <location>
        <begin position="233"/>
        <end position="285"/>
    </location>
</feature>
<dbReference type="PANTHER" id="PTHR45436">
    <property type="entry name" value="SENSOR HISTIDINE KINASE YKOH"/>
    <property type="match status" value="1"/>
</dbReference>
<dbReference type="PROSITE" id="PS50885">
    <property type="entry name" value="HAMP"/>
    <property type="match status" value="1"/>
</dbReference>
<comment type="catalytic activity">
    <reaction evidence="1">
        <text>ATP + protein L-histidine = ADP + protein N-phospho-L-histidine.</text>
        <dbReference type="EC" id="2.7.13.3"/>
    </reaction>
</comment>
<accession>A0ABN2THJ0</accession>
<dbReference type="SMART" id="SM00388">
    <property type="entry name" value="HisKA"/>
    <property type="match status" value="1"/>
</dbReference>
<dbReference type="SMART" id="SM00304">
    <property type="entry name" value="HAMP"/>
    <property type="match status" value="1"/>
</dbReference>
<evidence type="ECO:0000256" key="10">
    <source>
        <dbReference type="ARBA" id="ARBA00023136"/>
    </source>
</evidence>
<comment type="caution">
    <text evidence="16">The sequence shown here is derived from an EMBL/GenBank/DDBJ whole genome shotgun (WGS) entry which is preliminary data.</text>
</comment>
<dbReference type="InterPro" id="IPR003594">
    <property type="entry name" value="HATPase_dom"/>
</dbReference>